<proteinExistence type="predicted"/>
<sequence length="194" mass="21298">MASSSCVVSPPSRNKTTTSRSSSPAFASSSSSFAPRSSLFSNHSSSPSHLSIFGRPSTPSSSSSFSSSSSVRFSIDRPTSPQRSVAKRTNDAVSSNKRMCMCSPTTHPGSFRCSYHKRLAEQQKNRATSPSIQSSSTSLNLRRSAMKNSLVRIGGVEGELVKRTLTTLIRPSSHQLRRREAFQPRRSRFWMTEE</sequence>
<name>A0AAE1ILG4_9FABA</name>
<dbReference type="EMBL" id="JAWXYG010000019">
    <property type="protein sequence ID" value="KAK4252942.1"/>
    <property type="molecule type" value="Genomic_DNA"/>
</dbReference>
<evidence type="ECO:0000256" key="1">
    <source>
        <dbReference type="SAM" id="MobiDB-lite"/>
    </source>
</evidence>
<dbReference type="Proteomes" id="UP001293593">
    <property type="component" value="Unassembled WGS sequence"/>
</dbReference>
<organism evidence="2 3">
    <name type="scientific">Acacia crassicarpa</name>
    <name type="common">northern wattle</name>
    <dbReference type="NCBI Taxonomy" id="499986"/>
    <lineage>
        <taxon>Eukaryota</taxon>
        <taxon>Viridiplantae</taxon>
        <taxon>Streptophyta</taxon>
        <taxon>Embryophyta</taxon>
        <taxon>Tracheophyta</taxon>
        <taxon>Spermatophyta</taxon>
        <taxon>Magnoliopsida</taxon>
        <taxon>eudicotyledons</taxon>
        <taxon>Gunneridae</taxon>
        <taxon>Pentapetalae</taxon>
        <taxon>rosids</taxon>
        <taxon>fabids</taxon>
        <taxon>Fabales</taxon>
        <taxon>Fabaceae</taxon>
        <taxon>Caesalpinioideae</taxon>
        <taxon>mimosoid clade</taxon>
        <taxon>Acacieae</taxon>
        <taxon>Acacia</taxon>
    </lineage>
</organism>
<keyword evidence="3" id="KW-1185">Reference proteome</keyword>
<accession>A0AAE1ILG4</accession>
<dbReference type="AlphaFoldDB" id="A0AAE1ILG4"/>
<feature type="region of interest" description="Disordered" evidence="1">
    <location>
        <begin position="1"/>
        <end position="95"/>
    </location>
</feature>
<reference evidence="2" key="1">
    <citation type="submission" date="2023-10" db="EMBL/GenBank/DDBJ databases">
        <title>Chromosome-level genome of the transformable northern wattle, Acacia crassicarpa.</title>
        <authorList>
            <person name="Massaro I."/>
            <person name="Sinha N.R."/>
            <person name="Poethig S."/>
            <person name="Leichty A.R."/>
        </authorList>
    </citation>
    <scope>NUCLEOTIDE SEQUENCE</scope>
    <source>
        <strain evidence="2">Acra3RX</strain>
        <tissue evidence="2">Leaf</tissue>
    </source>
</reference>
<gene>
    <name evidence="2" type="ORF">QN277_011067</name>
</gene>
<dbReference type="PANTHER" id="PTHR33132:SF135">
    <property type="entry name" value="OS02G0799700 PROTEIN"/>
    <property type="match status" value="1"/>
</dbReference>
<evidence type="ECO:0008006" key="4">
    <source>
        <dbReference type="Google" id="ProtNLM"/>
    </source>
</evidence>
<dbReference type="PANTHER" id="PTHR33132">
    <property type="entry name" value="OSJNBB0118P14.9 PROTEIN"/>
    <property type="match status" value="1"/>
</dbReference>
<feature type="compositionally biased region" description="Low complexity" evidence="1">
    <location>
        <begin position="9"/>
        <end position="73"/>
    </location>
</feature>
<protein>
    <recommendedName>
        <fullName evidence="4">Serine-rich protein-like protein</fullName>
    </recommendedName>
</protein>
<comment type="caution">
    <text evidence="2">The sequence shown here is derived from an EMBL/GenBank/DDBJ whole genome shotgun (WGS) entry which is preliminary data.</text>
</comment>
<evidence type="ECO:0000313" key="3">
    <source>
        <dbReference type="Proteomes" id="UP001293593"/>
    </source>
</evidence>
<evidence type="ECO:0000313" key="2">
    <source>
        <dbReference type="EMBL" id="KAK4252942.1"/>
    </source>
</evidence>